<name>A8S6X3_9FIRM</name>
<comment type="caution">
    <text evidence="1">The sequence shown here is derived from an EMBL/GenBank/DDBJ whole genome shotgun (WGS) entry which is preliminary data.</text>
</comment>
<gene>
    <name evidence="1" type="ORF">FAEPRAM212_00352</name>
</gene>
<protein>
    <submittedName>
        <fullName evidence="1">Uncharacterized protein</fullName>
    </submittedName>
</protein>
<proteinExistence type="predicted"/>
<reference evidence="1 2" key="2">
    <citation type="submission" date="2007-09" db="EMBL/GenBank/DDBJ databases">
        <authorList>
            <person name="Fulton L."/>
            <person name="Clifton S."/>
            <person name="Fulton B."/>
            <person name="Xu J."/>
            <person name="Minx P."/>
            <person name="Pepin K.H."/>
            <person name="Johnson M."/>
            <person name="Thiruvilangam P."/>
            <person name="Bhonagiri V."/>
            <person name="Nash W.E."/>
            <person name="Mardis E.R."/>
            <person name="Wilson R.K."/>
        </authorList>
    </citation>
    <scope>NUCLEOTIDE SEQUENCE [LARGE SCALE GENOMIC DNA]</scope>
    <source>
        <strain evidence="1 2">M21/2</strain>
    </source>
</reference>
<evidence type="ECO:0000313" key="1">
    <source>
        <dbReference type="EMBL" id="EDP22780.1"/>
    </source>
</evidence>
<dbReference type="EMBL" id="ABED02000016">
    <property type="protein sequence ID" value="EDP22780.1"/>
    <property type="molecule type" value="Genomic_DNA"/>
</dbReference>
<dbReference type="Proteomes" id="UP000005945">
    <property type="component" value="Unassembled WGS sequence"/>
</dbReference>
<evidence type="ECO:0000313" key="2">
    <source>
        <dbReference type="Proteomes" id="UP000005945"/>
    </source>
</evidence>
<sequence>MKALEKRSGKLHKNGRRHGRMQCFLFLEREHRCSIMTN</sequence>
<reference evidence="1 2" key="1">
    <citation type="submission" date="2007-09" db="EMBL/GenBank/DDBJ databases">
        <title>Draft genome sequence of Faecalibacterium prausnitzii M21/2.</title>
        <authorList>
            <person name="Sudarsanam P."/>
            <person name="Ley R."/>
            <person name="Guruge J."/>
            <person name="Turnbaugh P.J."/>
            <person name="Mahowald M."/>
            <person name="Liep D."/>
            <person name="Gordon J."/>
        </authorList>
    </citation>
    <scope>NUCLEOTIDE SEQUENCE [LARGE SCALE GENOMIC DNA]</scope>
    <source>
        <strain evidence="1 2">M21/2</strain>
    </source>
</reference>
<accession>A8S6X3</accession>
<dbReference type="HOGENOM" id="CLU_3328106_0_0_9"/>
<dbReference type="AlphaFoldDB" id="A8S6X3"/>
<organism evidence="1 2">
    <name type="scientific">Faecalibacterium prausnitzii M21/2</name>
    <dbReference type="NCBI Taxonomy" id="411485"/>
    <lineage>
        <taxon>Bacteria</taxon>
        <taxon>Bacillati</taxon>
        <taxon>Bacillota</taxon>
        <taxon>Clostridia</taxon>
        <taxon>Eubacteriales</taxon>
        <taxon>Oscillospiraceae</taxon>
        <taxon>Faecalibacterium</taxon>
    </lineage>
</organism>